<accession>A0A1D9GKD0</accession>
<dbReference type="Pfam" id="PF12833">
    <property type="entry name" value="HTH_18"/>
    <property type="match status" value="1"/>
</dbReference>
<evidence type="ECO:0000256" key="1">
    <source>
        <dbReference type="ARBA" id="ARBA00023015"/>
    </source>
</evidence>
<dbReference type="AlphaFoldDB" id="A0A1D9GKD0"/>
<dbReference type="Proteomes" id="UP000177445">
    <property type="component" value="Chromosome"/>
</dbReference>
<dbReference type="SMART" id="SM00342">
    <property type="entry name" value="HTH_ARAC"/>
    <property type="match status" value="1"/>
</dbReference>
<dbReference type="EMBL" id="CP017715">
    <property type="protein sequence ID" value="AOY88049.1"/>
    <property type="molecule type" value="Genomic_DNA"/>
</dbReference>
<comment type="function">
    <text evidence="4">Regulatory protein of the TOL plasmid xyl operons. XylS activates the xylXYZLTEGFJQKIH operon required for the degradation of toluene, m-xylene and p-xylene.</text>
</comment>
<dbReference type="STRING" id="1874317.BKP64_07615"/>
<keyword evidence="3" id="KW-0804">Transcription</keyword>
<dbReference type="KEGG" id="msq:BKP64_07615"/>
<dbReference type="PROSITE" id="PS01124">
    <property type="entry name" value="HTH_ARAC_FAMILY_2"/>
    <property type="match status" value="1"/>
</dbReference>
<evidence type="ECO:0000256" key="2">
    <source>
        <dbReference type="ARBA" id="ARBA00023125"/>
    </source>
</evidence>
<dbReference type="GO" id="GO:0043565">
    <property type="term" value="F:sequence-specific DNA binding"/>
    <property type="evidence" value="ECO:0007669"/>
    <property type="project" value="InterPro"/>
</dbReference>
<gene>
    <name evidence="6" type="ORF">BKP64_07615</name>
</gene>
<organism evidence="6 7">
    <name type="scientific">Marinobacter salinus</name>
    <dbReference type="NCBI Taxonomy" id="1874317"/>
    <lineage>
        <taxon>Bacteria</taxon>
        <taxon>Pseudomonadati</taxon>
        <taxon>Pseudomonadota</taxon>
        <taxon>Gammaproteobacteria</taxon>
        <taxon>Pseudomonadales</taxon>
        <taxon>Marinobacteraceae</taxon>
        <taxon>Marinobacter</taxon>
    </lineage>
</organism>
<dbReference type="InterPro" id="IPR009057">
    <property type="entry name" value="Homeodomain-like_sf"/>
</dbReference>
<dbReference type="InterPro" id="IPR050204">
    <property type="entry name" value="AraC_XylS_family_regulators"/>
</dbReference>
<protein>
    <recommendedName>
        <fullName evidence="5">HTH araC/xylS-type domain-containing protein</fullName>
    </recommendedName>
</protein>
<evidence type="ECO:0000259" key="5">
    <source>
        <dbReference type="PROSITE" id="PS01124"/>
    </source>
</evidence>
<dbReference type="InterPro" id="IPR018060">
    <property type="entry name" value="HTH_AraC"/>
</dbReference>
<dbReference type="SUPFAM" id="SSF46689">
    <property type="entry name" value="Homeodomain-like"/>
    <property type="match status" value="1"/>
</dbReference>
<feature type="domain" description="HTH araC/xylS-type" evidence="5">
    <location>
        <begin position="134"/>
        <end position="237"/>
    </location>
</feature>
<evidence type="ECO:0000256" key="4">
    <source>
        <dbReference type="ARBA" id="ARBA00037345"/>
    </source>
</evidence>
<keyword evidence="1" id="KW-0805">Transcription regulation</keyword>
<evidence type="ECO:0000313" key="6">
    <source>
        <dbReference type="EMBL" id="AOY88049.1"/>
    </source>
</evidence>
<evidence type="ECO:0000313" key="7">
    <source>
        <dbReference type="Proteomes" id="UP000177445"/>
    </source>
</evidence>
<proteinExistence type="predicted"/>
<sequence length="239" mass="25895">MVFGATLEVKSHKHHPIQVVWPAGQKAICRHDDLVVHGAVVVQSRVAHRLTMDSGWVILVEPQSALGARLSQLLGNQAMIALQELPAATPLIPSAEDDPAAHLGGLFGALDMKQEFLAQSTGDTASTVADERLRTLLRELDECLSGACLKPAGWRAVEVARSLSLSEGRFLHLFREQMHIPWRPYVLWRRLICAINALAQGASATEAAYGAGFSDSAHLSRTFKSLFGLSIREAGGLFS</sequence>
<dbReference type="PANTHER" id="PTHR46796">
    <property type="entry name" value="HTH-TYPE TRANSCRIPTIONAL ACTIVATOR RHAS-RELATED"/>
    <property type="match status" value="1"/>
</dbReference>
<reference evidence="6 7" key="1">
    <citation type="submission" date="2016-10" db="EMBL/GenBank/DDBJ databases">
        <title>Marinobacter salinus sp. nov., a moderately halophilic bacterium isolated from a tidal flat environment.</title>
        <authorList>
            <person name="Park S.-J."/>
        </authorList>
    </citation>
    <scope>NUCLEOTIDE SEQUENCE [LARGE SCALE GENOMIC DNA]</scope>
    <source>
        <strain evidence="6 7">Hb8</strain>
    </source>
</reference>
<keyword evidence="7" id="KW-1185">Reference proteome</keyword>
<evidence type="ECO:0000256" key="3">
    <source>
        <dbReference type="ARBA" id="ARBA00023163"/>
    </source>
</evidence>
<keyword evidence="2" id="KW-0238">DNA-binding</keyword>
<dbReference type="GO" id="GO:0003700">
    <property type="term" value="F:DNA-binding transcription factor activity"/>
    <property type="evidence" value="ECO:0007669"/>
    <property type="project" value="InterPro"/>
</dbReference>
<dbReference type="Gene3D" id="1.10.10.60">
    <property type="entry name" value="Homeodomain-like"/>
    <property type="match status" value="1"/>
</dbReference>
<name>A0A1D9GKD0_9GAMM</name>